<keyword evidence="2" id="KW-0808">Transferase</keyword>
<dbReference type="EMBL" id="AZRA01000025">
    <property type="protein sequence ID" value="KDB53404.1"/>
    <property type="molecule type" value="Genomic_DNA"/>
</dbReference>
<keyword evidence="5" id="KW-1185">Reference proteome</keyword>
<comment type="similarity">
    <text evidence="1">Belongs to the P-Pant transferase superfamily. Gsp/Sfp/HetI/AcpT family.</text>
</comment>
<dbReference type="Proteomes" id="UP000026714">
    <property type="component" value="Unassembled WGS sequence"/>
</dbReference>
<dbReference type="eggNOG" id="COG2091">
    <property type="taxonomic scope" value="Bacteria"/>
</dbReference>
<dbReference type="STRING" id="34103.SAMN05421778_10868"/>
<dbReference type="GO" id="GO:0005829">
    <property type="term" value="C:cytosol"/>
    <property type="evidence" value="ECO:0007669"/>
    <property type="project" value="TreeGrafter"/>
</dbReference>
<evidence type="ECO:0000313" key="5">
    <source>
        <dbReference type="Proteomes" id="UP000026714"/>
    </source>
</evidence>
<sequence>MNPSDPENQISLVDLQTGVIDLHLMPVTSSATDDWTLLDAGERARASRLRRPSDQVLFIQAHGLLRRVLSRYAPEAPEAWRFVVGTHGKPALCSRAHPAWQTLRFNLSHCTGHVAVAVACDREVGVDIERLDALPLSEDLAETLLAPRELRDWRGLGGDAQAQQHFLMARWTFKEAVLKALGCGLGQIEPNQLEVMPDPVGPGWQARSCAPPTDDMRVDWPARGWLQGGLAGAGHHWALACLRHHPDEHLTWRVSSPG</sequence>
<dbReference type="GO" id="GO:0008897">
    <property type="term" value="F:holo-[acyl-carrier-protein] synthase activity"/>
    <property type="evidence" value="ECO:0007669"/>
    <property type="project" value="InterPro"/>
</dbReference>
<evidence type="ECO:0000259" key="3">
    <source>
        <dbReference type="Pfam" id="PF01648"/>
    </source>
</evidence>
<dbReference type="InterPro" id="IPR037143">
    <property type="entry name" value="4-PPantetheinyl_Trfase_dom_sf"/>
</dbReference>
<dbReference type="Gene3D" id="3.90.470.20">
    <property type="entry name" value="4'-phosphopantetheinyl transferase domain"/>
    <property type="match status" value="1"/>
</dbReference>
<accession>A0A059KQ92</accession>
<evidence type="ECO:0000313" key="4">
    <source>
        <dbReference type="EMBL" id="KDB53404.1"/>
    </source>
</evidence>
<evidence type="ECO:0000256" key="1">
    <source>
        <dbReference type="ARBA" id="ARBA00010990"/>
    </source>
</evidence>
<dbReference type="PANTHER" id="PTHR12215">
    <property type="entry name" value="PHOSPHOPANTETHEINE TRANSFERASE"/>
    <property type="match status" value="1"/>
</dbReference>
<proteinExistence type="inferred from homology"/>
<gene>
    <name evidence="4" type="ORF">X805_09890</name>
</gene>
<dbReference type="PANTHER" id="PTHR12215:SF10">
    <property type="entry name" value="L-AMINOADIPATE-SEMIALDEHYDE DEHYDROGENASE-PHOSPHOPANTETHEINYL TRANSFERASE"/>
    <property type="match status" value="1"/>
</dbReference>
<dbReference type="AlphaFoldDB" id="A0A059KQ92"/>
<comment type="caution">
    <text evidence="4">The sequence shown here is derived from an EMBL/GenBank/DDBJ whole genome shotgun (WGS) entry which is preliminary data.</text>
</comment>
<dbReference type="InterPro" id="IPR008278">
    <property type="entry name" value="4-PPantetheinyl_Trfase_dom"/>
</dbReference>
<protein>
    <recommendedName>
        <fullName evidence="3">4'-phosphopantetheinyl transferase domain-containing protein</fullName>
    </recommendedName>
</protein>
<dbReference type="GO" id="GO:0019878">
    <property type="term" value="P:lysine biosynthetic process via aminoadipic acid"/>
    <property type="evidence" value="ECO:0007669"/>
    <property type="project" value="TreeGrafter"/>
</dbReference>
<dbReference type="GO" id="GO:0000287">
    <property type="term" value="F:magnesium ion binding"/>
    <property type="evidence" value="ECO:0007669"/>
    <property type="project" value="InterPro"/>
</dbReference>
<reference evidence="4 5" key="1">
    <citation type="journal article" date="2014" name="FEMS Microbiol. Ecol.">
        <title>Sphaerotilus natans encrusted with nanoball-shaped Fe(III) oxide minerals formed by nitrate-reducing mixotrophic Fe(II) oxidation.</title>
        <authorList>
            <person name="Park S."/>
            <person name="Kim D.H."/>
            <person name="Lee J.H."/>
            <person name="Hur H.G."/>
        </authorList>
    </citation>
    <scope>NUCLEOTIDE SEQUENCE [LARGE SCALE GENOMIC DNA]</scope>
    <source>
        <strain evidence="4 5">DSM 6575</strain>
    </source>
</reference>
<name>A0A059KQ92_9BURK</name>
<organism evidence="4 5">
    <name type="scientific">Sphaerotilus natans subsp. natans DSM 6575</name>
    <dbReference type="NCBI Taxonomy" id="1286631"/>
    <lineage>
        <taxon>Bacteria</taxon>
        <taxon>Pseudomonadati</taxon>
        <taxon>Pseudomonadota</taxon>
        <taxon>Betaproteobacteria</taxon>
        <taxon>Burkholderiales</taxon>
        <taxon>Sphaerotilaceae</taxon>
        <taxon>Sphaerotilus</taxon>
    </lineage>
</organism>
<feature type="domain" description="4'-phosphopantetheinyl transferase" evidence="3">
    <location>
        <begin position="124"/>
        <end position="205"/>
    </location>
</feature>
<dbReference type="InterPro" id="IPR050559">
    <property type="entry name" value="P-Pant_transferase_sf"/>
</dbReference>
<evidence type="ECO:0000256" key="2">
    <source>
        <dbReference type="ARBA" id="ARBA00022679"/>
    </source>
</evidence>
<dbReference type="SUPFAM" id="SSF56214">
    <property type="entry name" value="4'-phosphopantetheinyl transferase"/>
    <property type="match status" value="2"/>
</dbReference>
<dbReference type="Pfam" id="PF01648">
    <property type="entry name" value="ACPS"/>
    <property type="match status" value="1"/>
</dbReference>